<accession>A0ABY5TN41</accession>
<dbReference type="SUPFAM" id="SSF48537">
    <property type="entry name" value="Phospholipase C/P1 nuclease"/>
    <property type="match status" value="1"/>
</dbReference>
<keyword evidence="6" id="KW-0325">Glycoprotein</keyword>
<keyword evidence="7" id="KW-1133">Transmembrane helix</keyword>
<name>A0ABY5TN41_9GAMM</name>
<keyword evidence="7" id="KW-0472">Membrane</keyword>
<evidence type="ECO:0000256" key="2">
    <source>
        <dbReference type="ARBA" id="ARBA00022723"/>
    </source>
</evidence>
<dbReference type="CDD" id="cd11010">
    <property type="entry name" value="S1-P1_nuclease"/>
    <property type="match status" value="1"/>
</dbReference>
<keyword evidence="1" id="KW-0540">Nuclease</keyword>
<keyword evidence="2" id="KW-0479">Metal-binding</keyword>
<dbReference type="Pfam" id="PF02265">
    <property type="entry name" value="S1-P1_nuclease"/>
    <property type="match status" value="1"/>
</dbReference>
<sequence>MSRSKILNSHSTGRNRGTGSASLAGNCFSVAVVFWLAVSSGQSLAFGVDGHRITVAIAEKHLSKKTAAALAQIRGGRGLSELVLWPDQIRGAQKWSHTKPWHYINIKDQQRFADLHRSRKGDVLSALNESYGQLKAPSTGKQQRREALSFFLHMAGDIHQPLHVGRYSDLGGNRASIKWLGNNKRRNLHWVWDSGLIKDEKLSVEQYSTLINVSTAQQRHNWQSDNFLNWAKESKRLRAQVYEFSQPVTKGPITIDQSYIDRTKPLLKKRLLMAGIRIAGCLNRIFDPEGFPQLAADKNACETGRHLE</sequence>
<dbReference type="PANTHER" id="PTHR33146">
    <property type="entry name" value="ENDONUCLEASE 4"/>
    <property type="match status" value="1"/>
</dbReference>
<dbReference type="PANTHER" id="PTHR33146:SF26">
    <property type="entry name" value="ENDONUCLEASE 4"/>
    <property type="match status" value="1"/>
</dbReference>
<keyword evidence="3" id="KW-0255">Endonuclease</keyword>
<keyword evidence="7" id="KW-0812">Transmembrane</keyword>
<evidence type="ECO:0000313" key="9">
    <source>
        <dbReference type="Proteomes" id="UP001059934"/>
    </source>
</evidence>
<evidence type="ECO:0000256" key="6">
    <source>
        <dbReference type="ARBA" id="ARBA00023180"/>
    </source>
</evidence>
<dbReference type="Proteomes" id="UP001059934">
    <property type="component" value="Chromosome"/>
</dbReference>
<protein>
    <submittedName>
        <fullName evidence="8">S1/P1 nuclease</fullName>
    </submittedName>
</protein>
<keyword evidence="4" id="KW-0378">Hydrolase</keyword>
<proteinExistence type="predicted"/>
<evidence type="ECO:0000256" key="7">
    <source>
        <dbReference type="SAM" id="Phobius"/>
    </source>
</evidence>
<dbReference type="InterPro" id="IPR008947">
    <property type="entry name" value="PLipase_C/P1_nuclease_dom_sf"/>
</dbReference>
<organism evidence="8 9">
    <name type="scientific">SAR92 clade bacterium H455</name>
    <dbReference type="NCBI Taxonomy" id="2974818"/>
    <lineage>
        <taxon>Bacteria</taxon>
        <taxon>Pseudomonadati</taxon>
        <taxon>Pseudomonadota</taxon>
        <taxon>Gammaproteobacteria</taxon>
        <taxon>Cellvibrionales</taxon>
        <taxon>Porticoccaceae</taxon>
        <taxon>SAR92 clade</taxon>
    </lineage>
</organism>
<dbReference type="InterPro" id="IPR003154">
    <property type="entry name" value="S1/P1nuclease"/>
</dbReference>
<dbReference type="EMBL" id="CP103416">
    <property type="protein sequence ID" value="UVW35268.1"/>
    <property type="molecule type" value="Genomic_DNA"/>
</dbReference>
<reference evidence="8" key="1">
    <citation type="submission" date="2022-08" db="EMBL/GenBank/DDBJ databases">
        <title>Catabolic pathway analysis in culturable SAR92 clade bacteria reveals their overlooked roles in DMSP degradation in coastal seas.</title>
        <authorList>
            <person name="He X."/>
            <person name="Zhang X."/>
            <person name="Zhang Y."/>
        </authorList>
    </citation>
    <scope>NUCLEOTIDE SEQUENCE</scope>
    <source>
        <strain evidence="8">H455</strain>
    </source>
</reference>
<keyword evidence="9" id="KW-1185">Reference proteome</keyword>
<evidence type="ECO:0000256" key="1">
    <source>
        <dbReference type="ARBA" id="ARBA00022722"/>
    </source>
</evidence>
<feature type="transmembrane region" description="Helical" evidence="7">
    <location>
        <begin position="21"/>
        <end position="38"/>
    </location>
</feature>
<evidence type="ECO:0000256" key="3">
    <source>
        <dbReference type="ARBA" id="ARBA00022759"/>
    </source>
</evidence>
<evidence type="ECO:0000313" key="8">
    <source>
        <dbReference type="EMBL" id="UVW35268.1"/>
    </source>
</evidence>
<keyword evidence="5" id="KW-1015">Disulfide bond</keyword>
<evidence type="ECO:0000256" key="5">
    <source>
        <dbReference type="ARBA" id="ARBA00023157"/>
    </source>
</evidence>
<dbReference type="Gene3D" id="1.10.575.10">
    <property type="entry name" value="P1 Nuclease"/>
    <property type="match status" value="1"/>
</dbReference>
<gene>
    <name evidence="8" type="ORF">NYF23_01360</name>
</gene>
<evidence type="ECO:0000256" key="4">
    <source>
        <dbReference type="ARBA" id="ARBA00022801"/>
    </source>
</evidence>